<evidence type="ECO:0000313" key="7">
    <source>
        <dbReference type="Proteomes" id="UP000053584"/>
    </source>
</evidence>
<dbReference type="Proteomes" id="UP000053584">
    <property type="component" value="Unassembled WGS sequence"/>
</dbReference>
<dbReference type="GO" id="GO:0005576">
    <property type="term" value="C:extracellular region"/>
    <property type="evidence" value="ECO:0007669"/>
    <property type="project" value="UniProtKB-ARBA"/>
</dbReference>
<organism evidence="6 7">
    <name type="scientific">Struthio camelus australis</name>
    <dbReference type="NCBI Taxonomy" id="441894"/>
    <lineage>
        <taxon>Eukaryota</taxon>
        <taxon>Metazoa</taxon>
        <taxon>Chordata</taxon>
        <taxon>Craniata</taxon>
        <taxon>Vertebrata</taxon>
        <taxon>Euteleostomi</taxon>
        <taxon>Archelosauria</taxon>
        <taxon>Archosauria</taxon>
        <taxon>Dinosauria</taxon>
        <taxon>Saurischia</taxon>
        <taxon>Theropoda</taxon>
        <taxon>Coelurosauria</taxon>
        <taxon>Aves</taxon>
        <taxon>Palaeognathae</taxon>
        <taxon>Struthioniformes</taxon>
        <taxon>Struthionidae</taxon>
        <taxon>Struthio</taxon>
    </lineage>
</organism>
<dbReference type="InterPro" id="IPR013783">
    <property type="entry name" value="Ig-like_fold"/>
</dbReference>
<sequence>WLLALFFAVAPAGVQAQVQLVEAGGGLQASGDAVRLSCHGSGYSFETFAVRWYRQSPGNRPEWISYISADSSNIQYAPVVEGRATSSRNNPQAKAFLELRALRPQDSAQYFCA</sequence>
<protein>
    <submittedName>
        <fullName evidence="6">Ig heavy chain V region 3</fullName>
    </submittedName>
</protein>
<accession>A0A093HQS9</accession>
<dbReference type="EMBL" id="KL206368">
    <property type="protein sequence ID" value="KFV81830.1"/>
    <property type="molecule type" value="Genomic_DNA"/>
</dbReference>
<evidence type="ECO:0000256" key="4">
    <source>
        <dbReference type="SAM" id="SignalP"/>
    </source>
</evidence>
<feature type="non-terminal residue" evidence="6">
    <location>
        <position position="1"/>
    </location>
</feature>
<evidence type="ECO:0000256" key="3">
    <source>
        <dbReference type="ARBA" id="ARBA00043265"/>
    </source>
</evidence>
<dbReference type="SMART" id="SM00406">
    <property type="entry name" value="IGv"/>
    <property type="match status" value="1"/>
</dbReference>
<feature type="chain" id="PRO_5001884740" evidence="4">
    <location>
        <begin position="17"/>
        <end position="113"/>
    </location>
</feature>
<dbReference type="InterPro" id="IPR050199">
    <property type="entry name" value="IgHV"/>
</dbReference>
<dbReference type="Pfam" id="PF07686">
    <property type="entry name" value="V-set"/>
    <property type="match status" value="1"/>
</dbReference>
<evidence type="ECO:0000256" key="2">
    <source>
        <dbReference type="ARBA" id="ARBA00023130"/>
    </source>
</evidence>
<feature type="signal peptide" evidence="4">
    <location>
        <begin position="1"/>
        <end position="16"/>
    </location>
</feature>
<keyword evidence="1" id="KW-0391">Immunity</keyword>
<evidence type="ECO:0000256" key="1">
    <source>
        <dbReference type="ARBA" id="ARBA00022859"/>
    </source>
</evidence>
<dbReference type="SUPFAM" id="SSF48726">
    <property type="entry name" value="Immunoglobulin"/>
    <property type="match status" value="1"/>
</dbReference>
<feature type="non-terminal residue" evidence="6">
    <location>
        <position position="113"/>
    </location>
</feature>
<dbReference type="PANTHER" id="PTHR23266">
    <property type="entry name" value="IMMUNOGLOBULIN HEAVY CHAIN"/>
    <property type="match status" value="1"/>
</dbReference>
<dbReference type="InterPro" id="IPR007110">
    <property type="entry name" value="Ig-like_dom"/>
</dbReference>
<keyword evidence="7" id="KW-1185">Reference proteome</keyword>
<dbReference type="Gene3D" id="2.60.40.10">
    <property type="entry name" value="Immunoglobulins"/>
    <property type="match status" value="1"/>
</dbReference>
<gene>
    <name evidence="6" type="ORF">N308_05034</name>
</gene>
<reference evidence="6 7" key="1">
    <citation type="submission" date="2014-04" db="EMBL/GenBank/DDBJ databases">
        <title>Genome evolution of avian class.</title>
        <authorList>
            <person name="Zhang G."/>
            <person name="Li C."/>
        </authorList>
    </citation>
    <scope>NUCLEOTIDE SEQUENCE [LARGE SCALE GENOMIC DNA]</scope>
    <source>
        <strain evidence="6">BGI_N308</strain>
    </source>
</reference>
<dbReference type="InterPro" id="IPR036179">
    <property type="entry name" value="Ig-like_dom_sf"/>
</dbReference>
<proteinExistence type="predicted"/>
<dbReference type="InterPro" id="IPR013106">
    <property type="entry name" value="Ig_V-set"/>
</dbReference>
<feature type="domain" description="Ig-like" evidence="5">
    <location>
        <begin position="11"/>
        <end position="113"/>
    </location>
</feature>
<name>A0A093HQS9_STRCA</name>
<dbReference type="PROSITE" id="PS50835">
    <property type="entry name" value="IG_LIKE"/>
    <property type="match status" value="1"/>
</dbReference>
<keyword evidence="4" id="KW-0732">Signal</keyword>
<evidence type="ECO:0000313" key="6">
    <source>
        <dbReference type="EMBL" id="KFV81830.1"/>
    </source>
</evidence>
<keyword evidence="2" id="KW-1064">Adaptive immunity</keyword>
<dbReference type="GO" id="GO:0002250">
    <property type="term" value="P:adaptive immune response"/>
    <property type="evidence" value="ECO:0007669"/>
    <property type="project" value="UniProtKB-KW"/>
</dbReference>
<evidence type="ECO:0000259" key="5">
    <source>
        <dbReference type="PROSITE" id="PS50835"/>
    </source>
</evidence>
<dbReference type="GO" id="GO:0019814">
    <property type="term" value="C:immunoglobulin complex"/>
    <property type="evidence" value="ECO:0007669"/>
    <property type="project" value="UniProtKB-KW"/>
</dbReference>
<dbReference type="AlphaFoldDB" id="A0A093HQS9"/>
<dbReference type="STRING" id="441894.ENSSCUP00000012554"/>
<keyword evidence="3" id="KW-1280">Immunoglobulin</keyword>